<gene>
    <name evidence="4" type="ORF">NDM98_18765</name>
</gene>
<keyword evidence="2" id="KW-0288">FMN</keyword>
<dbReference type="PANTHER" id="PTHR43278:SF4">
    <property type="entry name" value="NAD(P)H-DEPENDENT FMN-CONTAINING OXIDOREDUCTASE YWQN-RELATED"/>
    <property type="match status" value="1"/>
</dbReference>
<evidence type="ECO:0000313" key="4">
    <source>
        <dbReference type="EMBL" id="MCM2677274.1"/>
    </source>
</evidence>
<organism evidence="4 5">
    <name type="scientific">Alkalicoccobacillus plakortidis</name>
    <dbReference type="NCBI Taxonomy" id="444060"/>
    <lineage>
        <taxon>Bacteria</taxon>
        <taxon>Bacillati</taxon>
        <taxon>Bacillota</taxon>
        <taxon>Bacilli</taxon>
        <taxon>Bacillales</taxon>
        <taxon>Bacillaceae</taxon>
        <taxon>Alkalicoccobacillus</taxon>
    </lineage>
</organism>
<protein>
    <submittedName>
        <fullName evidence="4">NAD(P)H-dependent oxidoreductase</fullName>
    </submittedName>
</protein>
<dbReference type="InterPro" id="IPR029039">
    <property type="entry name" value="Flavoprotein-like_sf"/>
</dbReference>
<feature type="domain" description="NADPH-dependent FMN reductase-like" evidence="3">
    <location>
        <begin position="1"/>
        <end position="91"/>
    </location>
</feature>
<dbReference type="SUPFAM" id="SSF52218">
    <property type="entry name" value="Flavoproteins"/>
    <property type="match status" value="1"/>
</dbReference>
<sequence length="103" mass="11967">MNLLTIYSSSRRNGNSEQLAKRVTENINTTEIFLTDHAFKPIIDQRHLGKDFDPVHDGYKELLETFLKFDTYLFAVPVYWFSMQAQAKDLLRSLVTVHARSTT</sequence>
<name>A0ABT0XMY6_9BACI</name>
<dbReference type="InterPro" id="IPR051796">
    <property type="entry name" value="ISF_SsuE-like"/>
</dbReference>
<dbReference type="InterPro" id="IPR005025">
    <property type="entry name" value="FMN_Rdtase-like_dom"/>
</dbReference>
<reference evidence="4" key="1">
    <citation type="submission" date="2022-06" db="EMBL/GenBank/DDBJ databases">
        <title>Alkalicoccobacillus porphyridii sp. nov., isolated from a marine red alga, Porphyridium purpureum and reclassification of Shouchella plakortidis and Shouchella gibsonii as Alkalicoccobacillus plakortidis comb. nov. and Alkalicoccobacillus gibsonii comb. nov.</title>
        <authorList>
            <person name="Kim K.H."/>
            <person name="Lee J.K."/>
            <person name="Han D.M."/>
            <person name="Baek J.H."/>
            <person name="Jeon C.O."/>
        </authorList>
    </citation>
    <scope>NUCLEOTIDE SEQUENCE</scope>
    <source>
        <strain evidence="4">DSM 19153</strain>
    </source>
</reference>
<comment type="caution">
    <text evidence="4">The sequence shown here is derived from an EMBL/GenBank/DDBJ whole genome shotgun (WGS) entry which is preliminary data.</text>
</comment>
<dbReference type="Proteomes" id="UP001203665">
    <property type="component" value="Unassembled WGS sequence"/>
</dbReference>
<evidence type="ECO:0000313" key="5">
    <source>
        <dbReference type="Proteomes" id="UP001203665"/>
    </source>
</evidence>
<dbReference type="Pfam" id="PF03358">
    <property type="entry name" value="FMN_red"/>
    <property type="match status" value="1"/>
</dbReference>
<dbReference type="EMBL" id="JAMQJY010000003">
    <property type="protein sequence ID" value="MCM2677274.1"/>
    <property type="molecule type" value="Genomic_DNA"/>
</dbReference>
<dbReference type="PANTHER" id="PTHR43278">
    <property type="entry name" value="NAD(P)H-DEPENDENT FMN-CONTAINING OXIDOREDUCTASE YWQN-RELATED"/>
    <property type="match status" value="1"/>
</dbReference>
<dbReference type="RefSeq" id="WP_251610882.1">
    <property type="nucleotide sequence ID" value="NZ_JAMQJY010000003.1"/>
</dbReference>
<accession>A0ABT0XMY6</accession>
<evidence type="ECO:0000256" key="2">
    <source>
        <dbReference type="ARBA" id="ARBA00022643"/>
    </source>
</evidence>
<proteinExistence type="predicted"/>
<keyword evidence="1" id="KW-0285">Flavoprotein</keyword>
<dbReference type="Gene3D" id="3.40.50.360">
    <property type="match status" value="1"/>
</dbReference>
<evidence type="ECO:0000259" key="3">
    <source>
        <dbReference type="Pfam" id="PF03358"/>
    </source>
</evidence>
<evidence type="ECO:0000256" key="1">
    <source>
        <dbReference type="ARBA" id="ARBA00022630"/>
    </source>
</evidence>
<keyword evidence="5" id="KW-1185">Reference proteome</keyword>